<evidence type="ECO:0000313" key="2">
    <source>
        <dbReference type="Proteomes" id="UP000677668"/>
    </source>
</evidence>
<proteinExistence type="predicted"/>
<name>A0ABX8B7U7_9BACT</name>
<dbReference type="Proteomes" id="UP000677668">
    <property type="component" value="Chromosome 2"/>
</dbReference>
<keyword evidence="2" id="KW-1185">Reference proteome</keyword>
<reference evidence="1 2" key="1">
    <citation type="submission" date="2021-03" db="EMBL/GenBank/DDBJ databases">
        <title>Genomic and phenotypic characterization of Chloracidobacterium isolates provides evidence for multiple species.</title>
        <authorList>
            <person name="Saini M.K."/>
            <person name="Costas A.M.G."/>
            <person name="Tank M."/>
            <person name="Bryant D.A."/>
        </authorList>
    </citation>
    <scope>NUCLEOTIDE SEQUENCE [LARGE SCALE GENOMIC DNA]</scope>
    <source>
        <strain evidence="1 2">N</strain>
    </source>
</reference>
<evidence type="ECO:0000313" key="1">
    <source>
        <dbReference type="EMBL" id="QUV95161.1"/>
    </source>
</evidence>
<accession>A0ABX8B7U7</accession>
<dbReference type="RefSeq" id="WP_211423397.1">
    <property type="nucleotide sequence ID" value="NZ_CP072643.1"/>
</dbReference>
<organism evidence="1 2">
    <name type="scientific">Chloracidobacterium sp. N</name>
    <dbReference type="NCBI Taxonomy" id="2821540"/>
    <lineage>
        <taxon>Bacteria</taxon>
        <taxon>Pseudomonadati</taxon>
        <taxon>Acidobacteriota</taxon>
        <taxon>Terriglobia</taxon>
        <taxon>Terriglobales</taxon>
        <taxon>Acidobacteriaceae</taxon>
        <taxon>Chloracidobacterium</taxon>
        <taxon>Chloracidobacterium aggregatum</taxon>
    </lineage>
</organism>
<gene>
    <name evidence="1" type="ORF">J8C05_14150</name>
</gene>
<sequence>MTPNHHIVLRGLDGTTPLGFLAALGLVNALRECLPDLCLAWTTDEGGWVAQLGSSAPIRQADLLDRLDKTLVKSLNQHPARLYEEVKQQPGNVFLQVRQAAAVGHRREADFLAAIASNLAPAEATSQLQTTRRDYHVGNIESILGRTTRSHLDRTLFKPWDYADPMDNQSLHLDPSEDRRHAYQWHKPSGDPTRRRRGTMLGANRLAIEAFAWFTVWPVGGALKTLGFSGFGSRETRWTWPIWTPFVPPDLIPSLLALAPLQDDPIGESDRRRLRHMGIAAVYRVRRILVGKTPNFTPARKIA</sequence>
<dbReference type="EMBL" id="CP072643">
    <property type="protein sequence ID" value="QUV95161.1"/>
    <property type="molecule type" value="Genomic_DNA"/>
</dbReference>
<protein>
    <submittedName>
        <fullName evidence="1">Uncharacterized protein</fullName>
    </submittedName>
</protein>